<dbReference type="PROSITE" id="PS51257">
    <property type="entry name" value="PROKAR_LIPOPROTEIN"/>
    <property type="match status" value="1"/>
</dbReference>
<gene>
    <name evidence="4" type="ORF">DES47_10684</name>
</gene>
<dbReference type="PANTHER" id="PTHR30035">
    <property type="entry name" value="LIPOPROTEIN VACJ-RELATED"/>
    <property type="match status" value="1"/>
</dbReference>
<evidence type="ECO:0000256" key="3">
    <source>
        <dbReference type="SAM" id="MobiDB-lite"/>
    </source>
</evidence>
<dbReference type="InterPro" id="IPR007428">
    <property type="entry name" value="MlaA"/>
</dbReference>
<evidence type="ECO:0000256" key="2">
    <source>
        <dbReference type="ARBA" id="ARBA00022729"/>
    </source>
</evidence>
<evidence type="ECO:0000256" key="1">
    <source>
        <dbReference type="ARBA" id="ARBA00010634"/>
    </source>
</evidence>
<dbReference type="PANTHER" id="PTHR30035:SF3">
    <property type="entry name" value="INTERMEMBRANE PHOSPHOLIPID TRANSPORT SYSTEM LIPOPROTEIN MLAA"/>
    <property type="match status" value="1"/>
</dbReference>
<feature type="region of interest" description="Disordered" evidence="3">
    <location>
        <begin position="236"/>
        <end position="262"/>
    </location>
</feature>
<evidence type="ECO:0000313" key="4">
    <source>
        <dbReference type="EMBL" id="TDP62789.1"/>
    </source>
</evidence>
<dbReference type="EMBL" id="SNXS01000006">
    <property type="protein sequence ID" value="TDP62789.1"/>
    <property type="molecule type" value="Genomic_DNA"/>
</dbReference>
<dbReference type="RefSeq" id="WP_133702812.1">
    <property type="nucleotide sequence ID" value="NZ_SNXS01000006.1"/>
</dbReference>
<dbReference type="OrthoDB" id="9785326at2"/>
<keyword evidence="2" id="KW-0732">Signal</keyword>
<dbReference type="GO" id="GO:0120010">
    <property type="term" value="P:intermembrane phospholipid transfer"/>
    <property type="evidence" value="ECO:0007669"/>
    <property type="project" value="TreeGrafter"/>
</dbReference>
<dbReference type="Proteomes" id="UP000295361">
    <property type="component" value="Unassembled WGS sequence"/>
</dbReference>
<name>A0A4R6QJW4_9BURK</name>
<sequence length="262" mass="29047">MRDLVLAGPRLRRLGLLTLLLAVLTLSGCANFVSQARMGPGQKLDPWERWNRKVFAFNEEVDKAVLKPVATAYRDVVPGPLRQGADNFFNNVADGWSAVNLFLQGRWRAGIQDTARFAFNTMLGFGGVLDIAGEAGLEHHYEDFGKTLGRWGFKTGAYIVWPIFGPGSVRDTIAMPLDRLATPPMVFNDGKTQFSIFALQAVNSRANYLRASQMLEEIALDKYTFIRDAYLTKRGSIGEEDEDEDLKPAPPAERVSPPQVGP</sequence>
<dbReference type="PRINTS" id="PR01805">
    <property type="entry name" value="VACJLIPOPROT"/>
</dbReference>
<dbReference type="GO" id="GO:0016020">
    <property type="term" value="C:membrane"/>
    <property type="evidence" value="ECO:0007669"/>
    <property type="project" value="InterPro"/>
</dbReference>
<reference evidence="4 5" key="1">
    <citation type="submission" date="2019-03" db="EMBL/GenBank/DDBJ databases">
        <title>Genomic Encyclopedia of Type Strains, Phase IV (KMG-IV): sequencing the most valuable type-strain genomes for metagenomic binning, comparative biology and taxonomic classification.</title>
        <authorList>
            <person name="Goeker M."/>
        </authorList>
    </citation>
    <scope>NUCLEOTIDE SEQUENCE [LARGE SCALE GENOMIC DNA]</scope>
    <source>
        <strain evidence="4 5">DSM 16998</strain>
    </source>
</reference>
<organism evidence="4 5">
    <name type="scientific">Roseateles toxinivorans</name>
    <dbReference type="NCBI Taxonomy" id="270368"/>
    <lineage>
        <taxon>Bacteria</taxon>
        <taxon>Pseudomonadati</taxon>
        <taxon>Pseudomonadota</taxon>
        <taxon>Betaproteobacteria</taxon>
        <taxon>Burkholderiales</taxon>
        <taxon>Sphaerotilaceae</taxon>
        <taxon>Roseateles</taxon>
    </lineage>
</organism>
<dbReference type="FunCoup" id="A0A4R6QJW4">
    <property type="interactions" value="110"/>
</dbReference>
<accession>A0A4R6QJW4</accession>
<proteinExistence type="inferred from homology"/>
<dbReference type="InParanoid" id="A0A4R6QJW4"/>
<evidence type="ECO:0000313" key="5">
    <source>
        <dbReference type="Proteomes" id="UP000295361"/>
    </source>
</evidence>
<keyword evidence="4" id="KW-0449">Lipoprotein</keyword>
<keyword evidence="5" id="KW-1185">Reference proteome</keyword>
<dbReference type="Pfam" id="PF04333">
    <property type="entry name" value="MlaA"/>
    <property type="match status" value="1"/>
</dbReference>
<dbReference type="AlphaFoldDB" id="A0A4R6QJW4"/>
<comment type="similarity">
    <text evidence="1">Belongs to the MlaA family.</text>
</comment>
<comment type="caution">
    <text evidence="4">The sequence shown here is derived from an EMBL/GenBank/DDBJ whole genome shotgun (WGS) entry which is preliminary data.</text>
</comment>
<protein>
    <submittedName>
        <fullName evidence="4">Phospholipid-binding lipoprotein MlaA</fullName>
    </submittedName>
</protein>